<feature type="transmembrane region" description="Helical" evidence="10">
    <location>
        <begin position="88"/>
        <end position="108"/>
    </location>
</feature>
<dbReference type="Proteomes" id="UP000825729">
    <property type="component" value="Unassembled WGS sequence"/>
</dbReference>
<dbReference type="Pfam" id="PF00999">
    <property type="entry name" value="Na_H_Exchanger"/>
    <property type="match status" value="1"/>
</dbReference>
<evidence type="ECO:0000259" key="13">
    <source>
        <dbReference type="Pfam" id="PF23259"/>
    </source>
</evidence>
<dbReference type="GO" id="GO:1902600">
    <property type="term" value="P:proton transmembrane transport"/>
    <property type="evidence" value="ECO:0007669"/>
    <property type="project" value="InterPro"/>
</dbReference>
<sequence length="802" mass="88394">MADERELPPSCDPMGNGMLSRSTEALISICFEGFFMICIGSFLHRALKYAGQPRVISQILAGVVLGPTFWSRDSLVTHFFFPRDPKPYLLAIGTFGRCIFMFLVGLELDVAYLWKTRREAALIAYSGIVPCTFFALVFMGPLYALGGATAEKIKFFLFLSLLLSNTASPILIRMCAEMRFGLFDLGRLAVSAALLNDLTCLFVFAVATSQVVRYELVSFLVSFSIGVSIIVAMAFLLPFMVRKMNQLHPNRRNLKFTQILWLLMVLWAISSALDLLGFNGMTSWFVLGLTFPREGKARRTLLQQLVGPVHNVVLPVYFGYTGFHANFSVLSDPRMSLLVFAVVGLSTLGKILGTLAAATYLRLTLAEGLLLSFLLNVKGHIHIIVLSSSHARGLWNAKSHVTMLTTVVLCTIMTGPVVAFLVNRRKTALEVDHVGLEESRPGSGLRLLVCVYNADQIGRLLGLVEASSGEDRGAHLTVNTLHLVELTEEATTNLFYQQRPEDEDEEDDLGGDDGRVITDAVDSFILHSGIPVHHRIVCSAMDSIHLDVCSLVEETRGSIVILPFHKHQRVDGSMEVTREAYRTANLKVLRRVRCTVGVFVDRHRRLKGAPKASSGGEDLTHNVLVLFFGGPDDREAASYAGRLADHPAVTVTLLRFLPATDAQNEEGVAFDSNKNNDDVLVAISKHHMEGDADAAFLSSFLQRYVTPGLISYQEMYMRNSAETVTALRELEGMYSLYIMGKGAGSSPLTVGMSDWEECPELGPMGDLFASSDFTTHGSVLVIRQYRKSGGSKSTVDEEFEQL</sequence>
<evidence type="ECO:0000256" key="4">
    <source>
        <dbReference type="ARBA" id="ARBA00022692"/>
    </source>
</evidence>
<dbReference type="InterPro" id="IPR057290">
    <property type="entry name" value="CHX17_C"/>
</dbReference>
<comment type="subcellular location">
    <subcellularLocation>
        <location evidence="1">Membrane</location>
        <topology evidence="1">Multi-pass membrane protein</topology>
    </subcellularLocation>
</comment>
<evidence type="ECO:0000256" key="3">
    <source>
        <dbReference type="ARBA" id="ARBA00022538"/>
    </source>
</evidence>
<comment type="caution">
    <text evidence="14">The sequence shown here is derived from an EMBL/GenBank/DDBJ whole genome shotgun (WGS) entry which is preliminary data.</text>
</comment>
<dbReference type="AlphaFoldDB" id="A0AAV7E045"/>
<evidence type="ECO:0000256" key="8">
    <source>
        <dbReference type="ARBA" id="ARBA00023136"/>
    </source>
</evidence>
<dbReference type="GO" id="GO:0015297">
    <property type="term" value="F:antiporter activity"/>
    <property type="evidence" value="ECO:0007669"/>
    <property type="project" value="InterPro"/>
</dbReference>
<evidence type="ECO:0008006" key="16">
    <source>
        <dbReference type="Google" id="ProtNLM"/>
    </source>
</evidence>
<proteinExistence type="inferred from homology"/>
<dbReference type="PANTHER" id="PTHR32468:SF18">
    <property type="entry name" value="CATION_H(+) ANTIPORTER 1"/>
    <property type="match status" value="1"/>
</dbReference>
<dbReference type="InterPro" id="IPR006153">
    <property type="entry name" value="Cation/H_exchanger_TM"/>
</dbReference>
<evidence type="ECO:0000256" key="7">
    <source>
        <dbReference type="ARBA" id="ARBA00023065"/>
    </source>
</evidence>
<dbReference type="Pfam" id="PF23256">
    <property type="entry name" value="CHX17_2nd"/>
    <property type="match status" value="1"/>
</dbReference>
<evidence type="ECO:0000256" key="1">
    <source>
        <dbReference type="ARBA" id="ARBA00004141"/>
    </source>
</evidence>
<feature type="transmembrane region" description="Helical" evidence="10">
    <location>
        <begin position="55"/>
        <end position="72"/>
    </location>
</feature>
<dbReference type="Pfam" id="PF23259">
    <property type="entry name" value="CHX17_C"/>
    <property type="match status" value="1"/>
</dbReference>
<feature type="transmembrane region" description="Helical" evidence="10">
    <location>
        <begin position="335"/>
        <end position="363"/>
    </location>
</feature>
<dbReference type="InterPro" id="IPR038770">
    <property type="entry name" value="Na+/solute_symporter_sf"/>
</dbReference>
<feature type="transmembrane region" description="Helical" evidence="10">
    <location>
        <begin position="369"/>
        <end position="389"/>
    </location>
</feature>
<evidence type="ECO:0000259" key="11">
    <source>
        <dbReference type="Pfam" id="PF00999"/>
    </source>
</evidence>
<dbReference type="EMBL" id="JAINDJ010000007">
    <property type="protein sequence ID" value="KAG9442118.1"/>
    <property type="molecule type" value="Genomic_DNA"/>
</dbReference>
<dbReference type="InterPro" id="IPR057291">
    <property type="entry name" value="CHX17_2nd"/>
</dbReference>
<gene>
    <name evidence="14" type="ORF">H6P81_017972</name>
</gene>
<evidence type="ECO:0000259" key="12">
    <source>
        <dbReference type="Pfam" id="PF23256"/>
    </source>
</evidence>
<name>A0AAV7E045_ARIFI</name>
<feature type="domain" description="Cation/H(+) antiporter C-terminal" evidence="13">
    <location>
        <begin position="622"/>
        <end position="786"/>
    </location>
</feature>
<dbReference type="GO" id="GO:0012505">
    <property type="term" value="C:endomembrane system"/>
    <property type="evidence" value="ECO:0007669"/>
    <property type="project" value="TreeGrafter"/>
</dbReference>
<keyword evidence="3" id="KW-0633">Potassium transport</keyword>
<keyword evidence="6 10" id="KW-1133">Transmembrane helix</keyword>
<dbReference type="PANTHER" id="PTHR32468">
    <property type="entry name" value="CATION/H + ANTIPORTER"/>
    <property type="match status" value="1"/>
</dbReference>
<feature type="domain" description="Cation/H+ exchanger transmembrane" evidence="11">
    <location>
        <begin position="40"/>
        <end position="422"/>
    </location>
</feature>
<evidence type="ECO:0000256" key="6">
    <source>
        <dbReference type="ARBA" id="ARBA00022989"/>
    </source>
</evidence>
<keyword evidence="4 10" id="KW-0812">Transmembrane</keyword>
<evidence type="ECO:0000313" key="14">
    <source>
        <dbReference type="EMBL" id="KAG9442118.1"/>
    </source>
</evidence>
<reference evidence="14 15" key="1">
    <citation type="submission" date="2021-07" db="EMBL/GenBank/DDBJ databases">
        <title>The Aristolochia fimbriata genome: insights into angiosperm evolution, floral development and chemical biosynthesis.</title>
        <authorList>
            <person name="Jiao Y."/>
        </authorList>
    </citation>
    <scope>NUCLEOTIDE SEQUENCE [LARGE SCALE GENOMIC DNA]</scope>
    <source>
        <strain evidence="14">IBCAS-2021</strain>
        <tissue evidence="14">Leaf</tissue>
    </source>
</reference>
<evidence type="ECO:0000256" key="5">
    <source>
        <dbReference type="ARBA" id="ARBA00022958"/>
    </source>
</evidence>
<feature type="transmembrane region" description="Helical" evidence="10">
    <location>
        <begin position="188"/>
        <end position="207"/>
    </location>
</feature>
<feature type="transmembrane region" description="Helical" evidence="10">
    <location>
        <begin position="155"/>
        <end position="176"/>
    </location>
</feature>
<feature type="transmembrane region" description="Helical" evidence="10">
    <location>
        <begin position="25"/>
        <end position="43"/>
    </location>
</feature>
<keyword evidence="8 10" id="KW-0472">Membrane</keyword>
<evidence type="ECO:0000256" key="2">
    <source>
        <dbReference type="ARBA" id="ARBA00022448"/>
    </source>
</evidence>
<organism evidence="14 15">
    <name type="scientific">Aristolochia fimbriata</name>
    <name type="common">White veined hardy Dutchman's pipe vine</name>
    <dbReference type="NCBI Taxonomy" id="158543"/>
    <lineage>
        <taxon>Eukaryota</taxon>
        <taxon>Viridiplantae</taxon>
        <taxon>Streptophyta</taxon>
        <taxon>Embryophyta</taxon>
        <taxon>Tracheophyta</taxon>
        <taxon>Spermatophyta</taxon>
        <taxon>Magnoliopsida</taxon>
        <taxon>Magnoliidae</taxon>
        <taxon>Piperales</taxon>
        <taxon>Aristolochiaceae</taxon>
        <taxon>Aristolochia</taxon>
    </lineage>
</organism>
<keyword evidence="5" id="KW-0630">Potassium</keyword>
<keyword evidence="7" id="KW-0406">Ion transport</keyword>
<accession>A0AAV7E045</accession>
<comment type="similarity">
    <text evidence="9">Belongs to the monovalent cation:proton antiporter 2 (CPA2) transporter (TC 2.A.37) family. CHX (TC 2.A.37.4) subfamily.</text>
</comment>
<feature type="domain" description="Cation/H(+) antiporter central" evidence="12">
    <location>
        <begin position="476"/>
        <end position="603"/>
    </location>
</feature>
<dbReference type="InterPro" id="IPR050794">
    <property type="entry name" value="CPA2_transporter"/>
</dbReference>
<evidence type="ECO:0000313" key="15">
    <source>
        <dbReference type="Proteomes" id="UP000825729"/>
    </source>
</evidence>
<feature type="transmembrane region" description="Helical" evidence="10">
    <location>
        <begin position="401"/>
        <end position="422"/>
    </location>
</feature>
<keyword evidence="15" id="KW-1185">Reference proteome</keyword>
<evidence type="ECO:0000256" key="10">
    <source>
        <dbReference type="SAM" id="Phobius"/>
    </source>
</evidence>
<dbReference type="GO" id="GO:0006885">
    <property type="term" value="P:regulation of pH"/>
    <property type="evidence" value="ECO:0007669"/>
    <property type="project" value="TreeGrafter"/>
</dbReference>
<protein>
    <recommendedName>
        <fullName evidence="16">Cation/H+ exchanger domain-containing protein</fullName>
    </recommendedName>
</protein>
<dbReference type="GO" id="GO:0006813">
    <property type="term" value="P:potassium ion transport"/>
    <property type="evidence" value="ECO:0007669"/>
    <property type="project" value="UniProtKB-KW"/>
</dbReference>
<feature type="transmembrane region" description="Helical" evidence="10">
    <location>
        <begin position="259"/>
        <end position="281"/>
    </location>
</feature>
<keyword evidence="2" id="KW-0813">Transport</keyword>
<dbReference type="GO" id="GO:0016020">
    <property type="term" value="C:membrane"/>
    <property type="evidence" value="ECO:0007669"/>
    <property type="project" value="UniProtKB-SubCell"/>
</dbReference>
<feature type="transmembrane region" description="Helical" evidence="10">
    <location>
        <begin position="120"/>
        <end position="143"/>
    </location>
</feature>
<dbReference type="Gene3D" id="1.20.1530.20">
    <property type="match status" value="1"/>
</dbReference>
<feature type="transmembrane region" description="Helical" evidence="10">
    <location>
        <begin position="301"/>
        <end position="323"/>
    </location>
</feature>
<evidence type="ECO:0000256" key="9">
    <source>
        <dbReference type="ARBA" id="ARBA00038341"/>
    </source>
</evidence>
<feature type="transmembrane region" description="Helical" evidence="10">
    <location>
        <begin position="219"/>
        <end position="239"/>
    </location>
</feature>